<accession>A0ABV4BTT3</accession>
<protein>
    <recommendedName>
        <fullName evidence="3">Phage protein</fullName>
    </recommendedName>
</protein>
<dbReference type="RefSeq" id="WP_369705816.1">
    <property type="nucleotide sequence ID" value="NZ_JBGEWD010000030.1"/>
</dbReference>
<organism evidence="1 2">
    <name type="scientific">Clostridium moutaii</name>
    <dbReference type="NCBI Taxonomy" id="3240932"/>
    <lineage>
        <taxon>Bacteria</taxon>
        <taxon>Bacillati</taxon>
        <taxon>Bacillota</taxon>
        <taxon>Clostridia</taxon>
        <taxon>Eubacteriales</taxon>
        <taxon>Clostridiaceae</taxon>
        <taxon>Clostridium</taxon>
    </lineage>
</organism>
<name>A0ABV4BTT3_9CLOT</name>
<dbReference type="Proteomes" id="UP001564657">
    <property type="component" value="Unassembled WGS sequence"/>
</dbReference>
<sequence>MRELPEALKNFRSELAINKINLFDIMDEDIKVPEYPEGEVKLKIIEFNSTKMYGEYEGVIRIEFIFEDEEKNKFRQLFLLKNGKNDNLAKFVCDALGYQPEGEFELKSLEGKEIIAVLHHYYTQRGIGYCNIAFCDPVNRE</sequence>
<evidence type="ECO:0000313" key="1">
    <source>
        <dbReference type="EMBL" id="MEY8001923.1"/>
    </source>
</evidence>
<comment type="caution">
    <text evidence="1">The sequence shown here is derived from an EMBL/GenBank/DDBJ whole genome shotgun (WGS) entry which is preliminary data.</text>
</comment>
<proteinExistence type="predicted"/>
<dbReference type="EMBL" id="JBGEWD010000030">
    <property type="protein sequence ID" value="MEY8001923.1"/>
    <property type="molecule type" value="Genomic_DNA"/>
</dbReference>
<gene>
    <name evidence="1" type="ORF">AB8U03_17365</name>
</gene>
<reference evidence="1 2" key="1">
    <citation type="submission" date="2024-08" db="EMBL/GenBank/DDBJ databases">
        <title>Clostridium lapicellarii sp. nov., and Clostridium renhuaiense sp. nov., two species isolated from the mud in a fermentation cellar used for producing sauce-flavour Chinese liquors.</title>
        <authorList>
            <person name="Yang F."/>
            <person name="Wang H."/>
            <person name="Chen L.Q."/>
            <person name="Zhou N."/>
            <person name="Lu J.J."/>
            <person name="Pu X.X."/>
            <person name="Wan B."/>
            <person name="Wang L."/>
            <person name="Liu S.J."/>
        </authorList>
    </citation>
    <scope>NUCLEOTIDE SEQUENCE [LARGE SCALE GENOMIC DNA]</scope>
    <source>
        <strain evidence="1 2">MT-5</strain>
    </source>
</reference>
<keyword evidence="2" id="KW-1185">Reference proteome</keyword>
<evidence type="ECO:0008006" key="3">
    <source>
        <dbReference type="Google" id="ProtNLM"/>
    </source>
</evidence>
<evidence type="ECO:0000313" key="2">
    <source>
        <dbReference type="Proteomes" id="UP001564657"/>
    </source>
</evidence>